<name>A0AAV5MCI7_9ROSI</name>
<keyword evidence="2" id="KW-1185">Reference proteome</keyword>
<organism evidence="1 2">
    <name type="scientific">Rubroshorea leprosula</name>
    <dbReference type="NCBI Taxonomy" id="152421"/>
    <lineage>
        <taxon>Eukaryota</taxon>
        <taxon>Viridiplantae</taxon>
        <taxon>Streptophyta</taxon>
        <taxon>Embryophyta</taxon>
        <taxon>Tracheophyta</taxon>
        <taxon>Spermatophyta</taxon>
        <taxon>Magnoliopsida</taxon>
        <taxon>eudicotyledons</taxon>
        <taxon>Gunneridae</taxon>
        <taxon>Pentapetalae</taxon>
        <taxon>rosids</taxon>
        <taxon>malvids</taxon>
        <taxon>Malvales</taxon>
        <taxon>Dipterocarpaceae</taxon>
        <taxon>Rubroshorea</taxon>
    </lineage>
</organism>
<evidence type="ECO:0000313" key="1">
    <source>
        <dbReference type="EMBL" id="GKV46167.1"/>
    </source>
</evidence>
<protein>
    <submittedName>
        <fullName evidence="1">Uncharacterized protein</fullName>
    </submittedName>
</protein>
<dbReference type="AlphaFoldDB" id="A0AAV5MCI7"/>
<dbReference type="Proteomes" id="UP001054252">
    <property type="component" value="Unassembled WGS sequence"/>
</dbReference>
<reference evidence="1 2" key="1">
    <citation type="journal article" date="2021" name="Commun. Biol.">
        <title>The genome of Shorea leprosula (Dipterocarpaceae) highlights the ecological relevance of drought in aseasonal tropical rainforests.</title>
        <authorList>
            <person name="Ng K.K.S."/>
            <person name="Kobayashi M.J."/>
            <person name="Fawcett J.A."/>
            <person name="Hatakeyama M."/>
            <person name="Paape T."/>
            <person name="Ng C.H."/>
            <person name="Ang C.C."/>
            <person name="Tnah L.H."/>
            <person name="Lee C.T."/>
            <person name="Nishiyama T."/>
            <person name="Sese J."/>
            <person name="O'Brien M.J."/>
            <person name="Copetti D."/>
            <person name="Mohd Noor M.I."/>
            <person name="Ong R.C."/>
            <person name="Putra M."/>
            <person name="Sireger I.Z."/>
            <person name="Indrioko S."/>
            <person name="Kosugi Y."/>
            <person name="Izuno A."/>
            <person name="Isagi Y."/>
            <person name="Lee S.L."/>
            <person name="Shimizu K.K."/>
        </authorList>
    </citation>
    <scope>NUCLEOTIDE SEQUENCE [LARGE SCALE GENOMIC DNA]</scope>
    <source>
        <strain evidence="1">214</strain>
    </source>
</reference>
<sequence>MPSPAQLSEQAFLSHPFNINQAAYLPPHTYFFNLATCIPMQDKNWDSQITLT</sequence>
<dbReference type="EMBL" id="BPVZ01000204">
    <property type="protein sequence ID" value="GKV46167.1"/>
    <property type="molecule type" value="Genomic_DNA"/>
</dbReference>
<comment type="caution">
    <text evidence="1">The sequence shown here is derived from an EMBL/GenBank/DDBJ whole genome shotgun (WGS) entry which is preliminary data.</text>
</comment>
<gene>
    <name evidence="1" type="ORF">SLEP1_g53175</name>
</gene>
<accession>A0AAV5MCI7</accession>
<evidence type="ECO:0000313" key="2">
    <source>
        <dbReference type="Proteomes" id="UP001054252"/>
    </source>
</evidence>
<proteinExistence type="predicted"/>